<dbReference type="Proteomes" id="UP001620626">
    <property type="component" value="Unassembled WGS sequence"/>
</dbReference>
<evidence type="ECO:0000256" key="10">
    <source>
        <dbReference type="RuleBase" id="RU363063"/>
    </source>
</evidence>
<comment type="subcellular location">
    <subcellularLocation>
        <location evidence="1 10">Golgi apparatus membrane</location>
        <topology evidence="1 10">Single-pass type II membrane protein</topology>
    </subcellularLocation>
</comment>
<protein>
    <recommendedName>
        <fullName evidence="10">Hexosyltransferase</fullName>
        <ecNumber evidence="10">2.4.1.-</ecNumber>
    </recommendedName>
</protein>
<evidence type="ECO:0000256" key="8">
    <source>
        <dbReference type="ARBA" id="ARBA00023034"/>
    </source>
</evidence>
<evidence type="ECO:0000256" key="6">
    <source>
        <dbReference type="ARBA" id="ARBA00022968"/>
    </source>
</evidence>
<keyword evidence="9 10" id="KW-0472">Membrane</keyword>
<evidence type="ECO:0000256" key="4">
    <source>
        <dbReference type="ARBA" id="ARBA00022679"/>
    </source>
</evidence>
<keyword evidence="6 10" id="KW-0735">Signal-anchor</keyword>
<evidence type="ECO:0000256" key="3">
    <source>
        <dbReference type="ARBA" id="ARBA00022676"/>
    </source>
</evidence>
<evidence type="ECO:0000256" key="5">
    <source>
        <dbReference type="ARBA" id="ARBA00022692"/>
    </source>
</evidence>
<dbReference type="InterPro" id="IPR002659">
    <property type="entry name" value="Glyco_trans_31"/>
</dbReference>
<sequence length="367" mass="43036">MAFSPLHFLLFLCVGAILILLLYNTEVPQIINSTLNWKVSRNSAEREEQLKEAKNDQKERRNEQFIVRFKNFRLKYQMEFEKECPEKTTLIMLSMARRDGFEKRKGIRETWMNDAVQLSLMAQSINLINLYHYFWVPGEEIRFLIADASKGEAENIQQKLAEEQRQHGDLVFLHGFNDTYAHIHIKWYGGLQWQQSFCAGAEWVMKADDDSIVHLRRLAYWRKKKFNKIAEQNPLVYIGYIYYNPAPIRDQNSKWYISEDVYPLDWYPDFMQGTVYLTTPATITAILSHSHEIVGFYLDDVVFTGILAELANVKLSDQKAHFIWGLGYDEKHGQCEDGVPMAFSMWGVSTVKDYEHHYGRLKSAKCK</sequence>
<comment type="caution">
    <text evidence="11">The sequence shown here is derived from an EMBL/GenBank/DDBJ whole genome shotgun (WGS) entry which is preliminary data.</text>
</comment>
<feature type="transmembrane region" description="Helical" evidence="10">
    <location>
        <begin position="6"/>
        <end position="23"/>
    </location>
</feature>
<keyword evidence="8 10" id="KW-0333">Golgi apparatus</keyword>
<evidence type="ECO:0000256" key="1">
    <source>
        <dbReference type="ARBA" id="ARBA00004323"/>
    </source>
</evidence>
<evidence type="ECO:0000313" key="12">
    <source>
        <dbReference type="Proteomes" id="UP001620626"/>
    </source>
</evidence>
<keyword evidence="7 10" id="KW-1133">Transmembrane helix</keyword>
<evidence type="ECO:0000256" key="2">
    <source>
        <dbReference type="ARBA" id="ARBA00008661"/>
    </source>
</evidence>
<reference evidence="11 12" key="1">
    <citation type="submission" date="2024-10" db="EMBL/GenBank/DDBJ databases">
        <authorList>
            <person name="Kim D."/>
        </authorList>
    </citation>
    <scope>NUCLEOTIDE SEQUENCE [LARGE SCALE GENOMIC DNA]</scope>
    <source>
        <strain evidence="11">BH-2024</strain>
    </source>
</reference>
<proteinExistence type="inferred from homology"/>
<dbReference type="PANTHER" id="PTHR11214:SF3">
    <property type="entry name" value="BETA-1,3-GALACTOSYLTRANSFERASE 6"/>
    <property type="match status" value="1"/>
</dbReference>
<dbReference type="Pfam" id="PF01762">
    <property type="entry name" value="Galactosyl_T"/>
    <property type="match status" value="1"/>
</dbReference>
<dbReference type="PANTHER" id="PTHR11214">
    <property type="entry name" value="BETA-1,3-N-ACETYLGLUCOSAMINYLTRANSFERASE"/>
    <property type="match status" value="1"/>
</dbReference>
<evidence type="ECO:0000256" key="9">
    <source>
        <dbReference type="ARBA" id="ARBA00023136"/>
    </source>
</evidence>
<organism evidence="11 12">
    <name type="scientific">Heterodera trifolii</name>
    <dbReference type="NCBI Taxonomy" id="157864"/>
    <lineage>
        <taxon>Eukaryota</taxon>
        <taxon>Metazoa</taxon>
        <taxon>Ecdysozoa</taxon>
        <taxon>Nematoda</taxon>
        <taxon>Chromadorea</taxon>
        <taxon>Rhabditida</taxon>
        <taxon>Tylenchina</taxon>
        <taxon>Tylenchomorpha</taxon>
        <taxon>Tylenchoidea</taxon>
        <taxon>Heteroderidae</taxon>
        <taxon>Heteroderinae</taxon>
        <taxon>Heterodera</taxon>
    </lineage>
</organism>
<gene>
    <name evidence="11" type="ORF">niasHT_025024</name>
</gene>
<evidence type="ECO:0000256" key="7">
    <source>
        <dbReference type="ARBA" id="ARBA00022989"/>
    </source>
</evidence>
<name>A0ABD2KSM7_9BILA</name>
<dbReference type="EMBL" id="JBICBT010000672">
    <property type="protein sequence ID" value="KAL3105967.1"/>
    <property type="molecule type" value="Genomic_DNA"/>
</dbReference>
<dbReference type="AlphaFoldDB" id="A0ABD2KSM7"/>
<accession>A0ABD2KSM7</accession>
<keyword evidence="3 10" id="KW-0328">Glycosyltransferase</keyword>
<dbReference type="Gene3D" id="3.90.550.50">
    <property type="match status" value="1"/>
</dbReference>
<comment type="similarity">
    <text evidence="2 10">Belongs to the glycosyltransferase 31 family.</text>
</comment>
<keyword evidence="4" id="KW-0808">Transferase</keyword>
<keyword evidence="5 10" id="KW-0812">Transmembrane</keyword>
<dbReference type="GO" id="GO:0000139">
    <property type="term" value="C:Golgi membrane"/>
    <property type="evidence" value="ECO:0007669"/>
    <property type="project" value="UniProtKB-SubCell"/>
</dbReference>
<dbReference type="EC" id="2.4.1.-" evidence="10"/>
<dbReference type="GO" id="GO:0016757">
    <property type="term" value="F:glycosyltransferase activity"/>
    <property type="evidence" value="ECO:0007669"/>
    <property type="project" value="UniProtKB-KW"/>
</dbReference>
<keyword evidence="12" id="KW-1185">Reference proteome</keyword>
<evidence type="ECO:0000313" key="11">
    <source>
        <dbReference type="EMBL" id="KAL3105967.1"/>
    </source>
</evidence>